<organism evidence="1 2">
    <name type="scientific">Lactiplantibacillus xiangfangensis</name>
    <dbReference type="NCBI Taxonomy" id="942150"/>
    <lineage>
        <taxon>Bacteria</taxon>
        <taxon>Bacillati</taxon>
        <taxon>Bacillota</taxon>
        <taxon>Bacilli</taxon>
        <taxon>Lactobacillales</taxon>
        <taxon>Lactobacillaceae</taxon>
        <taxon>Lactiplantibacillus</taxon>
    </lineage>
</organism>
<dbReference type="STRING" id="942150.IV64_GL000386"/>
<name>A0A0R2MM44_9LACO</name>
<dbReference type="RefSeq" id="WP_057705192.1">
    <property type="nucleotide sequence ID" value="NZ_JQCL01000006.1"/>
</dbReference>
<proteinExistence type="predicted"/>
<sequence length="113" mass="12893">MTEKELIQLVLDQTDGELSFPFNRPGQKSTVIFSVIKHRSNHKIIAMVYTQKGQVLIDVKLTPAQNDELRLSAGVEPGYHMNNRYWTTIKVNDTVVSHTELTNIILESARLTR</sequence>
<dbReference type="PATRIC" id="fig|942150.3.peg.393"/>
<dbReference type="InterPro" id="IPR058532">
    <property type="entry name" value="YjbR/MT2646/Rv2570-like"/>
</dbReference>
<dbReference type="InterPro" id="IPR007351">
    <property type="entry name" value="YjbR"/>
</dbReference>
<dbReference type="InterPro" id="IPR038056">
    <property type="entry name" value="YjbR-like_sf"/>
</dbReference>
<gene>
    <name evidence="1" type="ORF">IV64_GL000386</name>
</gene>
<reference evidence="1 2" key="1">
    <citation type="journal article" date="2015" name="Genome Announc.">
        <title>Expanding the biotechnology potential of lactobacilli through comparative genomics of 213 strains and associated genera.</title>
        <authorList>
            <person name="Sun Z."/>
            <person name="Harris H.M."/>
            <person name="McCann A."/>
            <person name="Guo C."/>
            <person name="Argimon S."/>
            <person name="Zhang W."/>
            <person name="Yang X."/>
            <person name="Jeffery I.B."/>
            <person name="Cooney J.C."/>
            <person name="Kagawa T.F."/>
            <person name="Liu W."/>
            <person name="Song Y."/>
            <person name="Salvetti E."/>
            <person name="Wrobel A."/>
            <person name="Rasinkangas P."/>
            <person name="Parkhill J."/>
            <person name="Rea M.C."/>
            <person name="O'Sullivan O."/>
            <person name="Ritari J."/>
            <person name="Douillard F.P."/>
            <person name="Paul Ross R."/>
            <person name="Yang R."/>
            <person name="Briner A.E."/>
            <person name="Felis G.E."/>
            <person name="de Vos W.M."/>
            <person name="Barrangou R."/>
            <person name="Klaenhammer T.R."/>
            <person name="Caufield P.W."/>
            <person name="Cui Y."/>
            <person name="Zhang H."/>
            <person name="O'Toole P.W."/>
        </authorList>
    </citation>
    <scope>NUCLEOTIDE SEQUENCE [LARGE SCALE GENOMIC DNA]</scope>
    <source>
        <strain evidence="1 2">LMG 26013</strain>
    </source>
</reference>
<dbReference type="PANTHER" id="PTHR35145:SF1">
    <property type="entry name" value="CYTOPLASMIC PROTEIN"/>
    <property type="match status" value="1"/>
</dbReference>
<comment type="caution">
    <text evidence="1">The sequence shown here is derived from an EMBL/GenBank/DDBJ whole genome shotgun (WGS) entry which is preliminary data.</text>
</comment>
<evidence type="ECO:0008006" key="3">
    <source>
        <dbReference type="Google" id="ProtNLM"/>
    </source>
</evidence>
<dbReference type="Gene3D" id="3.90.1150.30">
    <property type="match status" value="1"/>
</dbReference>
<dbReference type="Proteomes" id="UP000051783">
    <property type="component" value="Unassembled WGS sequence"/>
</dbReference>
<dbReference type="AlphaFoldDB" id="A0A0R2MM44"/>
<dbReference type="OrthoDB" id="9789813at2"/>
<dbReference type="Pfam" id="PF04237">
    <property type="entry name" value="YjbR"/>
    <property type="match status" value="1"/>
</dbReference>
<dbReference type="SUPFAM" id="SSF142906">
    <property type="entry name" value="YjbR-like"/>
    <property type="match status" value="1"/>
</dbReference>
<dbReference type="PANTHER" id="PTHR35145">
    <property type="entry name" value="CYTOPLASMIC PROTEIN-RELATED"/>
    <property type="match status" value="1"/>
</dbReference>
<accession>A0A0R2MM44</accession>
<protein>
    <recommendedName>
        <fullName evidence="3">MmcQ-like protein</fullName>
    </recommendedName>
</protein>
<evidence type="ECO:0000313" key="2">
    <source>
        <dbReference type="Proteomes" id="UP000051783"/>
    </source>
</evidence>
<dbReference type="EMBL" id="JQCL01000006">
    <property type="protein sequence ID" value="KRO14814.1"/>
    <property type="molecule type" value="Genomic_DNA"/>
</dbReference>
<evidence type="ECO:0000313" key="1">
    <source>
        <dbReference type="EMBL" id="KRO14814.1"/>
    </source>
</evidence>
<keyword evidence="2" id="KW-1185">Reference proteome</keyword>